<reference evidence="4" key="1">
    <citation type="journal article" date="2022" name="Int. J. Mol. Sci.">
        <title>Draft Genome of Tanacetum Coccineum: Genomic Comparison of Closely Related Tanacetum-Family Plants.</title>
        <authorList>
            <person name="Yamashiro T."/>
            <person name="Shiraishi A."/>
            <person name="Nakayama K."/>
            <person name="Satake H."/>
        </authorList>
    </citation>
    <scope>NUCLEOTIDE SEQUENCE</scope>
</reference>
<dbReference type="EMBL" id="BQNB010018675">
    <property type="protein sequence ID" value="GJT77027.1"/>
    <property type="molecule type" value="Genomic_DNA"/>
</dbReference>
<dbReference type="Pfam" id="PF10551">
    <property type="entry name" value="MULE"/>
    <property type="match status" value="1"/>
</dbReference>
<dbReference type="InterPro" id="IPR011004">
    <property type="entry name" value="Trimer_LpxA-like_sf"/>
</dbReference>
<keyword evidence="5" id="KW-1185">Reference proteome</keyword>
<keyword evidence="1" id="KW-0862">Zinc</keyword>
<reference evidence="4" key="2">
    <citation type="submission" date="2022-01" db="EMBL/GenBank/DDBJ databases">
        <authorList>
            <person name="Yamashiro T."/>
            <person name="Shiraishi A."/>
            <person name="Satake H."/>
            <person name="Nakayama K."/>
        </authorList>
    </citation>
    <scope>NUCLEOTIDE SEQUENCE</scope>
</reference>
<dbReference type="PROSITE" id="PS50158">
    <property type="entry name" value="ZF_CCHC"/>
    <property type="match status" value="1"/>
</dbReference>
<comment type="caution">
    <text evidence="4">The sequence shown here is derived from an EMBL/GenBank/DDBJ whole genome shotgun (WGS) entry which is preliminary data.</text>
</comment>
<dbReference type="SUPFAM" id="SSF57756">
    <property type="entry name" value="Retrovirus zinc finger-like domains"/>
    <property type="match status" value="1"/>
</dbReference>
<sequence length="1030" mass="118121">MPSKKRQKKPKRGFGFSLWKKATSNDNEEDEVYDLITIDPKPFPPPMKLCKDMVEAMGGAERLLNRDDTKEENISMDEAEEDGFLKLFKLLPGDVNNISIGSGTNIQDHSLVHVAKSNLPGKVHPTMIGDNVTVGHSAILHGYTVEDEAFVGMKATLLDGGSCREACHGCCCFFTVDLQAQARAYRIGQKKEVLVLRLETEEEATILLGTVWAEQMIAYREEEEATLLLGTEKKKGRKVKLVELHTEVHTKKGTKPGEPGSNESSLIPHSESNVLQVDDIVMDVVQDDSNDNLAANDVDVYDIDPEFVPTPKGHKYWVPNVPVDQKPKKFTVFNTYDDAYNMYKEYAAKARFGVRKSGIKRHKGKITHRYVWCNKSGKPRKTVETNTLNEDANLDGKEDENEEGKRKRKRKSSSTLTNCKAKNGLKAILGTNSYKLIDFVENHNHPLIDPTNMDLSRARRQLEFGEYMFIHRLSLSNIGPQKAHRLRVALLGGFDKVRGMPVDWNNFRRGLNIFIGDRDAQMLVDKMLKRQEHVPEFSFYHHTIKDELCRMFWADETMKCNYVAFGDIVSFDATFDTNKYVCHVFVPFTGIDHHQKCVTFGAALLSDETTASYSWMLECFLKVHKKQPTLAVTDQDGALRKAILKVFTESHHRLCMWHITQKLPAKVLGDVEADSDFRKDFLKLNTWLSDMYAIRERWVPGYFSELPLYGLMKMTSRSESSNAFFQVYSHHENSLVHFMLCFESAMEKHRYTQRVVDNATVEKTPVMLTQLPIEHHACEVYTHSIFRDVQDEIYKGLYACSQIDFRSDGDVDHCRIRQRDKRSNTVLEATNYISRRWHKNPLPDHLCDKRHRNDPDKLRVFLSKVKDLKQELEIDAPSQNMPQNKDALYEDLLGVKAPARVSIKNPKKCPNKGHRRFKGATEKGKAKKKARINRKVPFKQRECSKCGQLGHNKRTCDEKKIDDALYAANRLAYEEANKRAAEEVNESDEDEEVNESEEDNDVDEYDDVEEDDVLDEDDVNDDYDEDEDDA</sequence>
<feature type="compositionally biased region" description="Basic residues" evidence="2">
    <location>
        <begin position="906"/>
        <end position="918"/>
    </location>
</feature>
<dbReference type="Gene3D" id="3.40.50.300">
    <property type="entry name" value="P-loop containing nucleotide triphosphate hydrolases"/>
    <property type="match status" value="1"/>
</dbReference>
<protein>
    <submittedName>
        <fullName evidence="4">FAR1-related sequence 5-like protein</fullName>
    </submittedName>
</protein>
<keyword evidence="1" id="KW-0863">Zinc-finger</keyword>
<dbReference type="InterPro" id="IPR004330">
    <property type="entry name" value="FAR1_DNA_bnd_dom"/>
</dbReference>
<evidence type="ECO:0000313" key="5">
    <source>
        <dbReference type="Proteomes" id="UP001151760"/>
    </source>
</evidence>
<dbReference type="Proteomes" id="UP001151760">
    <property type="component" value="Unassembled WGS sequence"/>
</dbReference>
<evidence type="ECO:0000256" key="1">
    <source>
        <dbReference type="PROSITE-ProRule" id="PRU00047"/>
    </source>
</evidence>
<feature type="region of interest" description="Disordered" evidence="2">
    <location>
        <begin position="977"/>
        <end position="1030"/>
    </location>
</feature>
<feature type="region of interest" description="Disordered" evidence="2">
    <location>
        <begin position="906"/>
        <end position="928"/>
    </location>
</feature>
<dbReference type="InterPro" id="IPR018289">
    <property type="entry name" value="MULE_transposase_dom"/>
</dbReference>
<dbReference type="Gene3D" id="2.160.10.10">
    <property type="entry name" value="Hexapeptide repeat proteins"/>
    <property type="match status" value="1"/>
</dbReference>
<dbReference type="PANTHER" id="PTHR47718:SF12">
    <property type="entry name" value="PROTEIN FAR1-RELATED SEQUENCE"/>
    <property type="match status" value="1"/>
</dbReference>
<keyword evidence="1" id="KW-0479">Metal-binding</keyword>
<evidence type="ECO:0000259" key="3">
    <source>
        <dbReference type="PROSITE" id="PS50158"/>
    </source>
</evidence>
<feature type="compositionally biased region" description="Acidic residues" evidence="2">
    <location>
        <begin position="983"/>
        <end position="1030"/>
    </location>
</feature>
<dbReference type="InterPro" id="IPR036875">
    <property type="entry name" value="Znf_CCHC_sf"/>
</dbReference>
<feature type="domain" description="CCHC-type" evidence="3">
    <location>
        <begin position="943"/>
        <end position="958"/>
    </location>
</feature>
<dbReference type="InterPro" id="IPR001878">
    <property type="entry name" value="Znf_CCHC"/>
</dbReference>
<accession>A0ABQ5GN01</accession>
<dbReference type="InterPro" id="IPR027417">
    <property type="entry name" value="P-loop_NTPase"/>
</dbReference>
<name>A0ABQ5GN01_9ASTR</name>
<evidence type="ECO:0000313" key="4">
    <source>
        <dbReference type="EMBL" id="GJT77027.1"/>
    </source>
</evidence>
<proteinExistence type="predicted"/>
<dbReference type="PANTHER" id="PTHR47718">
    <property type="entry name" value="OS01G0519700 PROTEIN"/>
    <property type="match status" value="1"/>
</dbReference>
<dbReference type="Pfam" id="PF03101">
    <property type="entry name" value="FAR1"/>
    <property type="match status" value="1"/>
</dbReference>
<feature type="region of interest" description="Disordered" evidence="2">
    <location>
        <begin position="381"/>
        <end position="416"/>
    </location>
</feature>
<dbReference type="SUPFAM" id="SSF51161">
    <property type="entry name" value="Trimeric LpxA-like enzymes"/>
    <property type="match status" value="1"/>
</dbReference>
<evidence type="ECO:0000256" key="2">
    <source>
        <dbReference type="SAM" id="MobiDB-lite"/>
    </source>
</evidence>
<organism evidence="4 5">
    <name type="scientific">Tanacetum coccineum</name>
    <dbReference type="NCBI Taxonomy" id="301880"/>
    <lineage>
        <taxon>Eukaryota</taxon>
        <taxon>Viridiplantae</taxon>
        <taxon>Streptophyta</taxon>
        <taxon>Embryophyta</taxon>
        <taxon>Tracheophyta</taxon>
        <taxon>Spermatophyta</taxon>
        <taxon>Magnoliopsida</taxon>
        <taxon>eudicotyledons</taxon>
        <taxon>Gunneridae</taxon>
        <taxon>Pentapetalae</taxon>
        <taxon>asterids</taxon>
        <taxon>campanulids</taxon>
        <taxon>Asterales</taxon>
        <taxon>Asteraceae</taxon>
        <taxon>Asteroideae</taxon>
        <taxon>Anthemideae</taxon>
        <taxon>Anthemidinae</taxon>
        <taxon>Tanacetum</taxon>
    </lineage>
</organism>
<gene>
    <name evidence="4" type="ORF">Tco_1043752</name>
</gene>